<protein>
    <recommendedName>
        <fullName evidence="3">Peptidase M30</fullName>
    </recommendedName>
</protein>
<organism evidence="1 2">
    <name type="scientific">Candidatus Haliotispira prima</name>
    <dbReference type="NCBI Taxonomy" id="3034016"/>
    <lineage>
        <taxon>Bacteria</taxon>
        <taxon>Pseudomonadati</taxon>
        <taxon>Spirochaetota</taxon>
        <taxon>Spirochaetia</taxon>
        <taxon>Spirochaetales</taxon>
        <taxon>Spirochaetaceae</taxon>
        <taxon>Candidatus Haliotispira</taxon>
    </lineage>
</organism>
<dbReference type="Pfam" id="PF10460">
    <property type="entry name" value="Peptidase_M30"/>
    <property type="match status" value="1"/>
</dbReference>
<evidence type="ECO:0008006" key="3">
    <source>
        <dbReference type="Google" id="ProtNLM"/>
    </source>
</evidence>
<evidence type="ECO:0000313" key="2">
    <source>
        <dbReference type="Proteomes" id="UP001228690"/>
    </source>
</evidence>
<gene>
    <name evidence="1" type="ORF">P0082_12220</name>
</gene>
<dbReference type="RefSeq" id="WP_326927413.1">
    <property type="nucleotide sequence ID" value="NZ_CP123443.1"/>
</dbReference>
<keyword evidence="2" id="KW-1185">Reference proteome</keyword>
<proteinExistence type="predicted"/>
<dbReference type="Proteomes" id="UP001228690">
    <property type="component" value="Chromosome"/>
</dbReference>
<dbReference type="InterPro" id="IPR019501">
    <property type="entry name" value="Peptidase_M30_hyicolysin"/>
</dbReference>
<accession>A0ABY8MIP2</accession>
<reference evidence="1 2" key="1">
    <citation type="submission" date="2023-04" db="EMBL/GenBank/DDBJ databases">
        <title>Spirochaete genome identified in red abalone sample constitutes a novel genus.</title>
        <authorList>
            <person name="Sharma S.P."/>
            <person name="Purcell C.M."/>
            <person name="Hyde J.R."/>
            <person name="Severin A.J."/>
        </authorList>
    </citation>
    <scope>NUCLEOTIDE SEQUENCE [LARGE SCALE GENOMIC DNA]</scope>
    <source>
        <strain evidence="1 2">SP-2023</strain>
    </source>
</reference>
<sequence length="587" mass="64630">MLRYLRYSRQNLAQNLTICRKIRDLRKRRPLQLGGKSLQVSLPVMAGIFGLLLPLACIDIGQKEKAPDTNPPPVESKGVTENLTLGKTNFLILTNVSSTVASGAINITLNNYQEDARTAFATVLPTPDADPFRNPKSAESSPLHFRLPAPLPALERISEDSDAPADGLSANKMAAPLSPSFFAVGNTQNFNILSQGTTGFADKSFALKEKVTDTDGNYTVHYWVADDNAVYQDSNTATTDDIVGRNDIDNIAGKFSVAGDTNDILDTSIRIFGTPWGKHVYGNLIPETVQDLHILVYDISGDGYVSGSGRTVGYFYPRDNLTAASDSSSNQKLVLNIDAPWLSRFPDKTYSTMIHEFQHLIQYYQKTVLLTSGRNTETWLTEMMAQIAVDLVSPVVGLGNDSLHEQIGFYITEPWESLTEWNSSYKDYHPVSDFGAFLLRRYPIGGSSIALARQLEQNAYTDYQAITQITGTPWSDILREWAKSTLNGYVATNDLATINTWEILEDKLGGKYPGIPMFDNALGSSNQNMQYYDQSGQPTGYKNPNALNTVQLPGPGSHVYIHLGNPSTTMTLSMDLPSGIEYDLVAK</sequence>
<dbReference type="EMBL" id="CP123443">
    <property type="protein sequence ID" value="WGK69225.1"/>
    <property type="molecule type" value="Genomic_DNA"/>
</dbReference>
<evidence type="ECO:0000313" key="1">
    <source>
        <dbReference type="EMBL" id="WGK69225.1"/>
    </source>
</evidence>
<name>A0ABY8MIP2_9SPIO</name>